<comment type="caution">
    <text evidence="2">The sequence shown here is derived from an EMBL/GenBank/DDBJ whole genome shotgun (WGS) entry which is preliminary data.</text>
</comment>
<dbReference type="AlphaFoldDB" id="A0A9X1RS29"/>
<keyword evidence="3" id="KW-1185">Reference proteome</keyword>
<protein>
    <submittedName>
        <fullName evidence="2">Uncharacterized protein</fullName>
    </submittedName>
</protein>
<sequence length="247" mass="28104">MLVPEWGYSYNALCVPLTSDWQCSLVPARDLQDVDHGWRLSYEEPQKARKDRDEQIEQDRQDFDRLFRVSAGRRAARACSDFSAYVLFIREHLRISGLSAPVDGNGVTRILRDAVRDGWLIPAIDRAWRGSRRVTRFYAPQNWPKRVPDPKLIVYGVRDNQLVPLDDNGFFIDRTPTCRLLRGPRETPVRAAALTGLERSKGRPALCLAVAAMTTAKRLRVTRSAMALATPQHRSAMRSRSSTRQTA</sequence>
<evidence type="ECO:0000256" key="1">
    <source>
        <dbReference type="SAM" id="MobiDB-lite"/>
    </source>
</evidence>
<accession>A0A9X1RS29</accession>
<feature type="compositionally biased region" description="Polar residues" evidence="1">
    <location>
        <begin position="238"/>
        <end position="247"/>
    </location>
</feature>
<feature type="region of interest" description="Disordered" evidence="1">
    <location>
        <begin position="228"/>
        <end position="247"/>
    </location>
</feature>
<name>A0A9X1RS29_9BURK</name>
<evidence type="ECO:0000313" key="3">
    <source>
        <dbReference type="Proteomes" id="UP001139308"/>
    </source>
</evidence>
<gene>
    <name evidence="2" type="ORF">L5014_21365</name>
</gene>
<dbReference type="RefSeq" id="WP_238465732.1">
    <property type="nucleotide sequence ID" value="NZ_JAKLJA010000019.1"/>
</dbReference>
<proteinExistence type="predicted"/>
<reference evidence="2" key="1">
    <citation type="submission" date="2022-01" db="EMBL/GenBank/DDBJ databases">
        <title>Genome sequence and assembly of Parabukholderia sp. RG36.</title>
        <authorList>
            <person name="Chhetri G."/>
        </authorList>
    </citation>
    <scope>NUCLEOTIDE SEQUENCE</scope>
    <source>
        <strain evidence="2">RG36</strain>
    </source>
</reference>
<dbReference type="EMBL" id="JAKLJA010000019">
    <property type="protein sequence ID" value="MCG5075890.1"/>
    <property type="molecule type" value="Genomic_DNA"/>
</dbReference>
<dbReference type="Proteomes" id="UP001139308">
    <property type="component" value="Unassembled WGS sequence"/>
</dbReference>
<organism evidence="2 3">
    <name type="scientific">Paraburkholderia tagetis</name>
    <dbReference type="NCBI Taxonomy" id="2913261"/>
    <lineage>
        <taxon>Bacteria</taxon>
        <taxon>Pseudomonadati</taxon>
        <taxon>Pseudomonadota</taxon>
        <taxon>Betaproteobacteria</taxon>
        <taxon>Burkholderiales</taxon>
        <taxon>Burkholderiaceae</taxon>
        <taxon>Paraburkholderia</taxon>
    </lineage>
</organism>
<evidence type="ECO:0000313" key="2">
    <source>
        <dbReference type="EMBL" id="MCG5075890.1"/>
    </source>
</evidence>